<evidence type="ECO:0000256" key="1">
    <source>
        <dbReference type="SAM" id="MobiDB-lite"/>
    </source>
</evidence>
<keyword evidence="3" id="KW-1185">Reference proteome</keyword>
<evidence type="ECO:0000313" key="3">
    <source>
        <dbReference type="Proteomes" id="UP001259832"/>
    </source>
</evidence>
<protein>
    <submittedName>
        <fullName evidence="2">Uncharacterized protein</fullName>
    </submittedName>
</protein>
<organism evidence="2 3">
    <name type="scientific">Phytophthora citrophthora</name>
    <dbReference type="NCBI Taxonomy" id="4793"/>
    <lineage>
        <taxon>Eukaryota</taxon>
        <taxon>Sar</taxon>
        <taxon>Stramenopiles</taxon>
        <taxon>Oomycota</taxon>
        <taxon>Peronosporomycetes</taxon>
        <taxon>Peronosporales</taxon>
        <taxon>Peronosporaceae</taxon>
        <taxon>Phytophthora</taxon>
    </lineage>
</organism>
<dbReference type="AlphaFoldDB" id="A0AAD9LNN9"/>
<proteinExistence type="predicted"/>
<name>A0AAD9LNN9_9STRA</name>
<reference evidence="2" key="1">
    <citation type="submission" date="2023-08" db="EMBL/GenBank/DDBJ databases">
        <title>Reference Genome Resource for the Citrus Pathogen Phytophthora citrophthora.</title>
        <authorList>
            <person name="Moller H."/>
            <person name="Coetzee B."/>
            <person name="Rose L.J."/>
            <person name="Van Niekerk J.M."/>
        </authorList>
    </citation>
    <scope>NUCLEOTIDE SEQUENCE</scope>
    <source>
        <strain evidence="2">STE-U-9442</strain>
    </source>
</reference>
<evidence type="ECO:0000313" key="2">
    <source>
        <dbReference type="EMBL" id="KAK1943820.1"/>
    </source>
</evidence>
<feature type="region of interest" description="Disordered" evidence="1">
    <location>
        <begin position="38"/>
        <end position="78"/>
    </location>
</feature>
<gene>
    <name evidence="2" type="ORF">P3T76_005216</name>
</gene>
<dbReference type="EMBL" id="JASMQC010000007">
    <property type="protein sequence ID" value="KAK1943820.1"/>
    <property type="molecule type" value="Genomic_DNA"/>
</dbReference>
<sequence>MSRIPCFLRDYVVLRRSIITRDATAPVRSNLRFPRAVALPDTEDNEASDSDSDIVSDNKGSADDSNSDLSDDDDLGMFYDTSLDYEEEEKCD</sequence>
<comment type="caution">
    <text evidence="2">The sequence shown here is derived from an EMBL/GenBank/DDBJ whole genome shotgun (WGS) entry which is preliminary data.</text>
</comment>
<feature type="compositionally biased region" description="Acidic residues" evidence="1">
    <location>
        <begin position="41"/>
        <end position="54"/>
    </location>
</feature>
<accession>A0AAD9LNN9</accession>
<dbReference type="Proteomes" id="UP001259832">
    <property type="component" value="Unassembled WGS sequence"/>
</dbReference>
<feature type="compositionally biased region" description="Acidic residues" evidence="1">
    <location>
        <begin position="65"/>
        <end position="75"/>
    </location>
</feature>